<keyword evidence="1" id="KW-0812">Transmembrane</keyword>
<dbReference type="Proteomes" id="UP000003100">
    <property type="component" value="Unassembled WGS sequence"/>
</dbReference>
<feature type="transmembrane region" description="Helical" evidence="1">
    <location>
        <begin position="29"/>
        <end position="49"/>
    </location>
</feature>
<reference evidence="2 3" key="1">
    <citation type="submission" date="2009-01" db="EMBL/GenBank/DDBJ databases">
        <authorList>
            <person name="Fulton L."/>
            <person name="Clifton S."/>
            <person name="Fulton B."/>
            <person name="Xu J."/>
            <person name="Minx P."/>
            <person name="Pepin K.H."/>
            <person name="Johnson M."/>
            <person name="Bhonagiri V."/>
            <person name="Nash W.E."/>
            <person name="Mardis E.R."/>
            <person name="Wilson R.K."/>
        </authorList>
    </citation>
    <scope>NUCLEOTIDE SEQUENCE [LARGE SCALE GENOMIC DNA]</scope>
    <source>
        <strain evidence="3">DSM 10507 / JCM 14656 / S5a33</strain>
    </source>
</reference>
<keyword evidence="3" id="KW-1185">Reference proteome</keyword>
<feature type="transmembrane region" description="Helical" evidence="1">
    <location>
        <begin position="84"/>
        <end position="104"/>
    </location>
</feature>
<sequence>MLYFLWGVVFIGTALYEIQVGKSNRYKKFVLTILFIYMWILLGWSKGAYDVDIGISRYINYENYQSYTEIGYTFLVMLGHRLEIGYRTFFVICSFVEIFFMVWFAERNSTKSPIVLGLFLLYPSVVYFQYIRNLAAIPFVLIAMDSLLNKRKKYIAKYIIFILIASTIHFSTLFFLLYLPISFCKKKKL</sequence>
<evidence type="ECO:0008006" key="4">
    <source>
        <dbReference type="Google" id="ProtNLM"/>
    </source>
</evidence>
<reference evidence="2 3" key="2">
    <citation type="submission" date="2009-02" db="EMBL/GenBank/DDBJ databases">
        <title>Draft genome sequence of Blautia hydrogenotrophica DSM 10507 (Ruminococcus hydrogenotrophicus DSM 10507).</title>
        <authorList>
            <person name="Sudarsanam P."/>
            <person name="Ley R."/>
            <person name="Guruge J."/>
            <person name="Turnbaugh P.J."/>
            <person name="Mahowald M."/>
            <person name="Liep D."/>
            <person name="Gordon J."/>
        </authorList>
    </citation>
    <scope>NUCLEOTIDE SEQUENCE [LARGE SCALE GENOMIC DNA]</scope>
    <source>
        <strain evidence="3">DSM 10507 / JCM 14656 / S5a33</strain>
    </source>
</reference>
<dbReference type="HOGENOM" id="CLU_1432007_0_0_9"/>
<dbReference type="PATRIC" id="fig|476272.21.peg.3124"/>
<feature type="transmembrane region" description="Helical" evidence="1">
    <location>
        <begin position="155"/>
        <end position="179"/>
    </location>
</feature>
<proteinExistence type="predicted"/>
<feature type="transmembrane region" description="Helical" evidence="1">
    <location>
        <begin position="116"/>
        <end position="143"/>
    </location>
</feature>
<keyword evidence="1" id="KW-0472">Membrane</keyword>
<dbReference type="Pfam" id="PF14897">
    <property type="entry name" value="EpsG"/>
    <property type="match status" value="1"/>
</dbReference>
<comment type="caution">
    <text evidence="2">The sequence shown here is derived from an EMBL/GenBank/DDBJ whole genome shotgun (WGS) entry which is preliminary data.</text>
</comment>
<evidence type="ECO:0000313" key="2">
    <source>
        <dbReference type="EMBL" id="EEG51061.1"/>
    </source>
</evidence>
<dbReference type="EMBL" id="ACBZ01000002">
    <property type="protein sequence ID" value="EEG51061.1"/>
    <property type="molecule type" value="Genomic_DNA"/>
</dbReference>
<keyword evidence="1" id="KW-1133">Transmembrane helix</keyword>
<gene>
    <name evidence="2" type="ORF">RUMHYD_00118</name>
</gene>
<name>C0CH05_BLAHS</name>
<accession>C0CH05</accession>
<evidence type="ECO:0000256" key="1">
    <source>
        <dbReference type="SAM" id="Phobius"/>
    </source>
</evidence>
<dbReference type="RefSeq" id="WP_005944757.1">
    <property type="nucleotide sequence ID" value="NZ_GG657679.1"/>
</dbReference>
<protein>
    <recommendedName>
        <fullName evidence="4">EpsG family protein</fullName>
    </recommendedName>
</protein>
<organism evidence="2 3">
    <name type="scientific">Blautia hydrogenotrophica (strain DSM 10507 / JCM 14656 / S5a33)</name>
    <name type="common">Ruminococcus hydrogenotrophicus</name>
    <dbReference type="NCBI Taxonomy" id="476272"/>
    <lineage>
        <taxon>Bacteria</taxon>
        <taxon>Bacillati</taxon>
        <taxon>Bacillota</taxon>
        <taxon>Clostridia</taxon>
        <taxon>Lachnospirales</taxon>
        <taxon>Lachnospiraceae</taxon>
        <taxon>Blautia</taxon>
    </lineage>
</organism>
<evidence type="ECO:0000313" key="3">
    <source>
        <dbReference type="Proteomes" id="UP000003100"/>
    </source>
</evidence>
<dbReference type="InterPro" id="IPR049458">
    <property type="entry name" value="EpsG-like"/>
</dbReference>
<dbReference type="AlphaFoldDB" id="C0CH05"/>